<evidence type="ECO:0000313" key="2">
    <source>
        <dbReference type="EMBL" id="JAE20857.1"/>
    </source>
</evidence>
<organism evidence="2">
    <name type="scientific">Arundo donax</name>
    <name type="common">Giant reed</name>
    <name type="synonym">Donax arundinaceus</name>
    <dbReference type="NCBI Taxonomy" id="35708"/>
    <lineage>
        <taxon>Eukaryota</taxon>
        <taxon>Viridiplantae</taxon>
        <taxon>Streptophyta</taxon>
        <taxon>Embryophyta</taxon>
        <taxon>Tracheophyta</taxon>
        <taxon>Spermatophyta</taxon>
        <taxon>Magnoliopsida</taxon>
        <taxon>Liliopsida</taxon>
        <taxon>Poales</taxon>
        <taxon>Poaceae</taxon>
        <taxon>PACMAD clade</taxon>
        <taxon>Arundinoideae</taxon>
        <taxon>Arundineae</taxon>
        <taxon>Arundo</taxon>
    </lineage>
</organism>
<dbReference type="EMBL" id="GBRH01177039">
    <property type="protein sequence ID" value="JAE20857.1"/>
    <property type="molecule type" value="Transcribed_RNA"/>
</dbReference>
<name>A0A0A9G8Q2_ARUDO</name>
<accession>A0A0A9G8Q2</accession>
<reference evidence="2" key="2">
    <citation type="journal article" date="2015" name="Data Brief">
        <title>Shoot transcriptome of the giant reed, Arundo donax.</title>
        <authorList>
            <person name="Barrero R.A."/>
            <person name="Guerrero F.D."/>
            <person name="Moolhuijzen P."/>
            <person name="Goolsby J.A."/>
            <person name="Tidwell J."/>
            <person name="Bellgard S.E."/>
            <person name="Bellgard M.I."/>
        </authorList>
    </citation>
    <scope>NUCLEOTIDE SEQUENCE</scope>
    <source>
        <tissue evidence="2">Shoot tissue taken approximately 20 cm above the soil surface</tissue>
    </source>
</reference>
<dbReference type="AlphaFoldDB" id="A0A0A9G8Q2"/>
<proteinExistence type="predicted"/>
<sequence length="21" mass="2212">MGEKVVTREISSLAAPLPESP</sequence>
<protein>
    <submittedName>
        <fullName evidence="2">Uncharacterized protein</fullName>
    </submittedName>
</protein>
<feature type="region of interest" description="Disordered" evidence="1">
    <location>
        <begin position="1"/>
        <end position="21"/>
    </location>
</feature>
<evidence type="ECO:0000256" key="1">
    <source>
        <dbReference type="SAM" id="MobiDB-lite"/>
    </source>
</evidence>
<reference evidence="2" key="1">
    <citation type="submission" date="2014-09" db="EMBL/GenBank/DDBJ databases">
        <authorList>
            <person name="Magalhaes I.L.F."/>
            <person name="Oliveira U."/>
            <person name="Santos F.R."/>
            <person name="Vidigal T.H.D.A."/>
            <person name="Brescovit A.D."/>
            <person name="Santos A.J."/>
        </authorList>
    </citation>
    <scope>NUCLEOTIDE SEQUENCE</scope>
    <source>
        <tissue evidence="2">Shoot tissue taken approximately 20 cm above the soil surface</tissue>
    </source>
</reference>